<dbReference type="KEGG" id="sli:Slin_4199"/>
<keyword evidence="2" id="KW-1185">Reference proteome</keyword>
<dbReference type="AlphaFoldDB" id="D2QKL8"/>
<gene>
    <name evidence="1" type="ordered locus">Slin_4199</name>
</gene>
<proteinExistence type="predicted"/>
<evidence type="ECO:0000313" key="2">
    <source>
        <dbReference type="Proteomes" id="UP000002028"/>
    </source>
</evidence>
<dbReference type="HOGENOM" id="CLU_2036574_0_0_10"/>
<organism evidence="1 2">
    <name type="scientific">Spirosoma linguale (strain ATCC 33905 / DSM 74 / LMG 10896 / Claus 1)</name>
    <dbReference type="NCBI Taxonomy" id="504472"/>
    <lineage>
        <taxon>Bacteria</taxon>
        <taxon>Pseudomonadati</taxon>
        <taxon>Bacteroidota</taxon>
        <taxon>Cytophagia</taxon>
        <taxon>Cytophagales</taxon>
        <taxon>Cytophagaceae</taxon>
        <taxon>Spirosoma</taxon>
    </lineage>
</organism>
<dbReference type="Proteomes" id="UP000002028">
    <property type="component" value="Chromosome"/>
</dbReference>
<dbReference type="EMBL" id="CP001769">
    <property type="protein sequence ID" value="ADB40184.1"/>
    <property type="molecule type" value="Genomic_DNA"/>
</dbReference>
<evidence type="ECO:0000313" key="1">
    <source>
        <dbReference type="EMBL" id="ADB40184.1"/>
    </source>
</evidence>
<dbReference type="STRING" id="504472.Slin_4199"/>
<reference evidence="1 2" key="1">
    <citation type="journal article" date="2010" name="Stand. Genomic Sci.">
        <title>Complete genome sequence of Spirosoma linguale type strain (1).</title>
        <authorList>
            <person name="Lail K."/>
            <person name="Sikorski J."/>
            <person name="Saunders E."/>
            <person name="Lapidus A."/>
            <person name="Glavina Del Rio T."/>
            <person name="Copeland A."/>
            <person name="Tice H."/>
            <person name="Cheng J.-F."/>
            <person name="Lucas S."/>
            <person name="Nolan M."/>
            <person name="Bruce D."/>
            <person name="Goodwin L."/>
            <person name="Pitluck S."/>
            <person name="Ivanova N."/>
            <person name="Mavromatis K."/>
            <person name="Ovchinnikova G."/>
            <person name="Pati A."/>
            <person name="Chen A."/>
            <person name="Palaniappan K."/>
            <person name="Land M."/>
            <person name="Hauser L."/>
            <person name="Chang Y.-J."/>
            <person name="Jeffries C.D."/>
            <person name="Chain P."/>
            <person name="Brettin T."/>
            <person name="Detter J.C."/>
            <person name="Schuetze A."/>
            <person name="Rohde M."/>
            <person name="Tindall B.J."/>
            <person name="Goeker M."/>
            <person name="Bristow J."/>
            <person name="Eisen J.A."/>
            <person name="Markowitz V."/>
            <person name="Hugenholtz P."/>
            <person name="Kyrpides N.C."/>
            <person name="Klenk H.-P."/>
            <person name="Chen F."/>
        </authorList>
    </citation>
    <scope>NUCLEOTIDE SEQUENCE [LARGE SCALE GENOMIC DNA]</scope>
    <source>
        <strain evidence="2">ATCC 33905 / DSM 74 / LMG 10896 / Claus 1</strain>
    </source>
</reference>
<accession>D2QKL8</accession>
<sequence>MFFVSATTYAQKDISVQLSIVSRHASAARGQEAGLLLNVKNQTTQNVAGVHAEAVSFTLIKAGEHYQDFCNISFLYQQRGDYKIVLELPPLDLKGVTCQVGTFRVREPGRVNVNELYLHVP</sequence>
<name>D2QKL8_SPILD</name>
<protein>
    <submittedName>
        <fullName evidence="1">Uncharacterized protein</fullName>
    </submittedName>
</protein>